<dbReference type="SUPFAM" id="SSF47391">
    <property type="entry name" value="Dimerization-anchoring domain of cAMP-dependent PK regulatory subunit"/>
    <property type="match status" value="1"/>
</dbReference>
<feature type="region of interest" description="Disordered" evidence="1">
    <location>
        <begin position="290"/>
        <end position="316"/>
    </location>
</feature>
<dbReference type="InterPro" id="IPR000048">
    <property type="entry name" value="IQ_motif_EF-hand-BS"/>
</dbReference>
<evidence type="ECO:0000313" key="3">
    <source>
        <dbReference type="Proteomes" id="UP001159042"/>
    </source>
</evidence>
<accession>A0AAV8VXL7</accession>
<dbReference type="SMART" id="SM00015">
    <property type="entry name" value="IQ"/>
    <property type="match status" value="2"/>
</dbReference>
<feature type="region of interest" description="Disordered" evidence="1">
    <location>
        <begin position="340"/>
        <end position="468"/>
    </location>
</feature>
<dbReference type="PROSITE" id="PS50096">
    <property type="entry name" value="IQ"/>
    <property type="match status" value="1"/>
</dbReference>
<name>A0AAV8VXL7_9CUCU</name>
<feature type="compositionally biased region" description="Basic and acidic residues" evidence="1">
    <location>
        <begin position="451"/>
        <end position="468"/>
    </location>
</feature>
<dbReference type="CDD" id="cd12100">
    <property type="entry name" value="DD_CABYR_SP17"/>
    <property type="match status" value="1"/>
</dbReference>
<dbReference type="PANTHER" id="PTHR10699">
    <property type="entry name" value="NEUROMODULIN"/>
    <property type="match status" value="1"/>
</dbReference>
<dbReference type="EMBL" id="JANEYG010000020">
    <property type="protein sequence ID" value="KAJ8919112.1"/>
    <property type="molecule type" value="Genomic_DNA"/>
</dbReference>
<evidence type="ECO:0000313" key="2">
    <source>
        <dbReference type="EMBL" id="KAJ8919112.1"/>
    </source>
</evidence>
<dbReference type="Proteomes" id="UP001159042">
    <property type="component" value="Unassembled WGS sequence"/>
</dbReference>
<keyword evidence="3" id="KW-1185">Reference proteome</keyword>
<dbReference type="Gene3D" id="1.20.5.190">
    <property type="match status" value="1"/>
</dbReference>
<organism evidence="2 3">
    <name type="scientific">Exocentrus adspersus</name>
    <dbReference type="NCBI Taxonomy" id="1586481"/>
    <lineage>
        <taxon>Eukaryota</taxon>
        <taxon>Metazoa</taxon>
        <taxon>Ecdysozoa</taxon>
        <taxon>Arthropoda</taxon>
        <taxon>Hexapoda</taxon>
        <taxon>Insecta</taxon>
        <taxon>Pterygota</taxon>
        <taxon>Neoptera</taxon>
        <taxon>Endopterygota</taxon>
        <taxon>Coleoptera</taxon>
        <taxon>Polyphaga</taxon>
        <taxon>Cucujiformia</taxon>
        <taxon>Chrysomeloidea</taxon>
        <taxon>Cerambycidae</taxon>
        <taxon>Lamiinae</taxon>
        <taxon>Acanthocinini</taxon>
        <taxon>Exocentrus</taxon>
    </lineage>
</organism>
<proteinExistence type="predicted"/>
<dbReference type="AlphaFoldDB" id="A0AAV8VXL7"/>
<dbReference type="CDD" id="cd23767">
    <property type="entry name" value="IQCD"/>
    <property type="match status" value="1"/>
</dbReference>
<feature type="compositionally biased region" description="Basic and acidic residues" evidence="1">
    <location>
        <begin position="340"/>
        <end position="374"/>
    </location>
</feature>
<feature type="compositionally biased region" description="Acidic residues" evidence="1">
    <location>
        <begin position="425"/>
        <end position="450"/>
    </location>
</feature>
<dbReference type="InterPro" id="IPR047579">
    <property type="entry name" value="DD_CABYR_SP17"/>
</dbReference>
<dbReference type="Gene3D" id="1.20.890.10">
    <property type="entry name" value="cAMP-dependent protein kinase regulatory subunit, dimerization-anchoring domain"/>
    <property type="match status" value="1"/>
</dbReference>
<feature type="compositionally biased region" description="Basic and acidic residues" evidence="1">
    <location>
        <begin position="301"/>
        <end position="311"/>
    </location>
</feature>
<gene>
    <name evidence="2" type="ORF">NQ315_012097</name>
</gene>
<evidence type="ECO:0008006" key="4">
    <source>
        <dbReference type="Google" id="ProtNLM"/>
    </source>
</evidence>
<comment type="caution">
    <text evidence="2">The sequence shown here is derived from an EMBL/GenBank/DDBJ whole genome shotgun (WGS) entry which is preliminary data.</text>
</comment>
<reference evidence="2 3" key="1">
    <citation type="journal article" date="2023" name="Insect Mol. Biol.">
        <title>Genome sequencing provides insights into the evolution of gene families encoding plant cell wall-degrading enzymes in longhorned beetles.</title>
        <authorList>
            <person name="Shin N.R."/>
            <person name="Okamura Y."/>
            <person name="Kirsch R."/>
            <person name="Pauchet Y."/>
        </authorList>
    </citation>
    <scope>NUCLEOTIDE SEQUENCE [LARGE SCALE GENOMIC DNA]</scope>
    <source>
        <strain evidence="2">EAD_L_NR</strain>
    </source>
</reference>
<dbReference type="GO" id="GO:0005516">
    <property type="term" value="F:calmodulin binding"/>
    <property type="evidence" value="ECO:0007669"/>
    <property type="project" value="TreeGrafter"/>
</dbReference>
<evidence type="ECO:0000256" key="1">
    <source>
        <dbReference type="SAM" id="MobiDB-lite"/>
    </source>
</evidence>
<dbReference type="PANTHER" id="PTHR10699:SF11">
    <property type="entry name" value="IGLOO, ISOFORM A"/>
    <property type="match status" value="1"/>
</dbReference>
<protein>
    <recommendedName>
        <fullName evidence="4">RIIa domain-containing protein</fullName>
    </recommendedName>
</protein>
<sequence length="468" mass="52809">MNVMLQRHCARYIYVVPDGLKELMSDISREVIRSQPENIYTFVADYLDALLITRENARVAARLVQSITDIATTTAEFLLKTGMNRREADKVVSIIQKAFRKYIRPGVTDAALKESEVEEINVVSDVIHQADISEELAEDAAKIIQNAYRRFKIRRDQERELLSGMVDWRVAARSAIRLYRKTGVTHEEANRAATLIKAAYKGYYTRHIMKKLAEDSRMHDEEMMEEEEYDEEVLSEHKYMMTPILTIQIQSKSKFSNLIIEGFVAKKIVTINYGSTIPHVDFAEPKKVEPAKALATESPEPTDKDTTESTSKETSASTVVFSAIEGIFDMALKEIQTKELQQHDANEQEKTAEPEIIQESKGDKPITEKKKDDITDIPAQEIVTAEESQPVAQLDEQVPTEAVVHSGEPVAEGEVIEETQNQNEIIEETGAEGEVEQVEAAEQETNIGDDVESKESPKTEESVENPDK</sequence>